<proteinExistence type="predicted"/>
<name>Q310Y1_OLEA2</name>
<dbReference type="KEGG" id="dde:Dde_1718"/>
<dbReference type="STRING" id="207559.Dde_1718"/>
<evidence type="ECO:0000313" key="1">
    <source>
        <dbReference type="EMBL" id="ABB38515.1"/>
    </source>
</evidence>
<organism evidence="1 2">
    <name type="scientific">Oleidesulfovibrio alaskensis (strain ATCC BAA-1058 / DSM 17464 / G20)</name>
    <name type="common">Desulfovibrio alaskensis</name>
    <dbReference type="NCBI Taxonomy" id="207559"/>
    <lineage>
        <taxon>Bacteria</taxon>
        <taxon>Pseudomonadati</taxon>
        <taxon>Thermodesulfobacteriota</taxon>
        <taxon>Desulfovibrionia</taxon>
        <taxon>Desulfovibrionales</taxon>
        <taxon>Desulfovibrionaceae</taxon>
        <taxon>Oleidesulfovibrio</taxon>
    </lineage>
</organism>
<keyword evidence="2" id="KW-1185">Reference proteome</keyword>
<reference evidence="1 2" key="1">
    <citation type="journal article" date="2011" name="J. Bacteriol.">
        <title>Complete genome sequence and updated annotation of Desulfovibrio alaskensis G20.</title>
        <authorList>
            <person name="Hauser L.J."/>
            <person name="Land M.L."/>
            <person name="Brown S.D."/>
            <person name="Larimer F."/>
            <person name="Keller K.L."/>
            <person name="Rapp-Giles B.J."/>
            <person name="Price M.N."/>
            <person name="Lin M."/>
            <person name="Bruce D.C."/>
            <person name="Detter J.C."/>
            <person name="Tapia R."/>
            <person name="Han C.S."/>
            <person name="Goodwin L.A."/>
            <person name="Cheng J.F."/>
            <person name="Pitluck S."/>
            <person name="Copeland A."/>
            <person name="Lucas S."/>
            <person name="Nolan M."/>
            <person name="Lapidus A.L."/>
            <person name="Palumbo A.V."/>
            <person name="Wall J.D."/>
        </authorList>
    </citation>
    <scope>NUCLEOTIDE SEQUENCE [LARGE SCALE GENOMIC DNA]</scope>
    <source>
        <strain evidence="2">ATCC BAA 1058 / DSM 17464 / G20</strain>
    </source>
</reference>
<evidence type="ECO:0008006" key="3">
    <source>
        <dbReference type="Google" id="ProtNLM"/>
    </source>
</evidence>
<dbReference type="PANTHER" id="PTHR38032:SF1">
    <property type="entry name" value="RNA-BINDING PROTEIN KHPB N-TERMINAL DOMAIN-CONTAINING PROTEIN"/>
    <property type="match status" value="1"/>
</dbReference>
<protein>
    <recommendedName>
        <fullName evidence="3">DUF342 domain-containing protein</fullName>
    </recommendedName>
</protein>
<dbReference type="EMBL" id="CP000112">
    <property type="protein sequence ID" value="ABB38515.1"/>
    <property type="molecule type" value="Genomic_DNA"/>
</dbReference>
<dbReference type="PANTHER" id="PTHR38032">
    <property type="entry name" value="POLYMERASE-RELATED"/>
    <property type="match status" value="1"/>
</dbReference>
<dbReference type="eggNOG" id="COG1315">
    <property type="taxonomic scope" value="Bacteria"/>
</dbReference>
<dbReference type="Pfam" id="PF03961">
    <property type="entry name" value="FapA"/>
    <property type="match status" value="1"/>
</dbReference>
<accession>Q310Y1</accession>
<dbReference type="InterPro" id="IPR046865">
    <property type="entry name" value="FapA_b_solenoid"/>
</dbReference>
<evidence type="ECO:0000313" key="2">
    <source>
        <dbReference type="Proteomes" id="UP000002710"/>
    </source>
</evidence>
<sequence>MPWYLEHHFDPDFDHMHLKPRETESGKVDHYNLGYAQNVVHGQLLAELKEVSQEETAGLDSRYVYEKPVLPCGPNCAIDPANSHAIVAAANGYVFYNEGLITVKKMLNVRRDVDFHTGNVVFVNDIAVHGSVRTGFEVHGNNVLVKGVIEGARIHARGALASETGVKGQKSAQLYAAKAIRLPFCENAQLRTHGNVMIDTSCLHTDVYVSGSLVVKERLQGGTVYTSGLVYVMEQLGGGQGTPTQFVMGYDPFLFSKLRDVEASIKNLKSKVDSLETLCAKSPEHRTEFSPLKNETSRKLQAMHRIRTEIWEKFDAQDVPPGCRILVPGKVRPGVEISIGRAFLKVNDYLEDVRFCLENEEIVIHSPAVDK</sequence>
<dbReference type="RefSeq" id="WP_011367659.1">
    <property type="nucleotide sequence ID" value="NC_007519.1"/>
</dbReference>
<dbReference type="HOGENOM" id="CLU_026157_2_1_7"/>
<gene>
    <name evidence="1" type="ordered locus">Dde_1718</name>
</gene>
<dbReference type="InterPro" id="IPR005646">
    <property type="entry name" value="FapA"/>
</dbReference>
<dbReference type="Proteomes" id="UP000002710">
    <property type="component" value="Chromosome"/>
</dbReference>
<dbReference type="AlphaFoldDB" id="Q310Y1"/>